<dbReference type="Proteomes" id="UP000198287">
    <property type="component" value="Unassembled WGS sequence"/>
</dbReference>
<name>A0A226E301_FOLCA</name>
<gene>
    <name evidence="1" type="ORF">Fcan01_13212</name>
</gene>
<dbReference type="AlphaFoldDB" id="A0A226E301"/>
<accession>A0A226E301</accession>
<protein>
    <submittedName>
        <fullName evidence="1">Uncharacterized protein</fullName>
    </submittedName>
</protein>
<comment type="caution">
    <text evidence="1">The sequence shown here is derived from an EMBL/GenBank/DDBJ whole genome shotgun (WGS) entry which is preliminary data.</text>
</comment>
<keyword evidence="2" id="KW-1185">Reference proteome</keyword>
<organism evidence="1 2">
    <name type="scientific">Folsomia candida</name>
    <name type="common">Springtail</name>
    <dbReference type="NCBI Taxonomy" id="158441"/>
    <lineage>
        <taxon>Eukaryota</taxon>
        <taxon>Metazoa</taxon>
        <taxon>Ecdysozoa</taxon>
        <taxon>Arthropoda</taxon>
        <taxon>Hexapoda</taxon>
        <taxon>Collembola</taxon>
        <taxon>Entomobryomorpha</taxon>
        <taxon>Isotomoidea</taxon>
        <taxon>Isotomidae</taxon>
        <taxon>Proisotominae</taxon>
        <taxon>Folsomia</taxon>
    </lineage>
</organism>
<evidence type="ECO:0000313" key="1">
    <source>
        <dbReference type="EMBL" id="OXA52115.1"/>
    </source>
</evidence>
<dbReference type="EMBL" id="LNIX01000007">
    <property type="protein sequence ID" value="OXA52115.1"/>
    <property type="molecule type" value="Genomic_DNA"/>
</dbReference>
<evidence type="ECO:0000313" key="2">
    <source>
        <dbReference type="Proteomes" id="UP000198287"/>
    </source>
</evidence>
<sequence length="173" mass="20376">MSVKGHHRNYSTRSSTVIRDQNLPTQRQLDGLEIRFNNCVITYKLPHIETQASKYRWRKVGKSLGYIFPSLRVNFSESSMFRNCLFNPSDRSIVHEHLKNLETPTIRFINCKFLRRDCRFSEALVRSWRRYRGELVKFVGKRGFADVDGEIIRLKDLPKTIEYIIVHGKDVVA</sequence>
<reference evidence="1 2" key="1">
    <citation type="submission" date="2015-12" db="EMBL/GenBank/DDBJ databases">
        <title>The genome of Folsomia candida.</title>
        <authorList>
            <person name="Faddeeva A."/>
            <person name="Derks M.F."/>
            <person name="Anvar Y."/>
            <person name="Smit S."/>
            <person name="Van Straalen N."/>
            <person name="Roelofs D."/>
        </authorList>
    </citation>
    <scope>NUCLEOTIDE SEQUENCE [LARGE SCALE GENOMIC DNA]</scope>
    <source>
        <strain evidence="1 2">VU population</strain>
        <tissue evidence="1">Whole body</tissue>
    </source>
</reference>
<proteinExistence type="predicted"/>